<reference evidence="2 3" key="1">
    <citation type="submission" date="2014-07" db="EMBL/GenBank/DDBJ databases">
        <title>Genome Sequence of Rhodococcus opacus Strain R7, a Biodegrader of Mono- and Polycyclic Aromatic Hydrocarbons.</title>
        <authorList>
            <person name="Di Gennaro P."/>
            <person name="Zampolli J."/>
            <person name="Presti I."/>
            <person name="Cappelletti M."/>
            <person name="D'Ursi P."/>
            <person name="Orro A."/>
            <person name="Mezzelani A."/>
            <person name="Milanesi L."/>
        </authorList>
    </citation>
    <scope>NUCLEOTIDE SEQUENCE [LARGE SCALE GENOMIC DNA]</scope>
    <source>
        <strain evidence="2 3">R7</strain>
    </source>
</reference>
<dbReference type="Proteomes" id="UP000028488">
    <property type="component" value="Chromosome"/>
</dbReference>
<evidence type="ECO:0000256" key="1">
    <source>
        <dbReference type="SAM" id="MobiDB-lite"/>
    </source>
</evidence>
<proteinExistence type="predicted"/>
<feature type="region of interest" description="Disordered" evidence="1">
    <location>
        <begin position="60"/>
        <end position="85"/>
    </location>
</feature>
<dbReference type="EMBL" id="CP008947">
    <property type="protein sequence ID" value="AII03524.1"/>
    <property type="molecule type" value="Genomic_DNA"/>
</dbReference>
<accession>A0A076EJ74</accession>
<protein>
    <submittedName>
        <fullName evidence="2">Uncharacterized protein</fullName>
    </submittedName>
</protein>
<evidence type="ECO:0000313" key="2">
    <source>
        <dbReference type="EMBL" id="AII03524.1"/>
    </source>
</evidence>
<name>A0A076EJ74_RHOOP</name>
<evidence type="ECO:0000313" key="3">
    <source>
        <dbReference type="Proteomes" id="UP000028488"/>
    </source>
</evidence>
<dbReference type="AlphaFoldDB" id="A0A076EJ74"/>
<sequence length="85" mass="8698">MLTAPWPRPGAATLIHATGLSVISVPPTVQSNRFLKLPGSVPAYSGVQNSTMPASRMSCLRANTSSGSGSWSSSGLNAGSVDNPR</sequence>
<gene>
    <name evidence="2" type="ORF">EP51_02410</name>
</gene>
<organism evidence="2 3">
    <name type="scientific">Rhodococcus opacus</name>
    <name type="common">Nocardia opaca</name>
    <dbReference type="NCBI Taxonomy" id="37919"/>
    <lineage>
        <taxon>Bacteria</taxon>
        <taxon>Bacillati</taxon>
        <taxon>Actinomycetota</taxon>
        <taxon>Actinomycetes</taxon>
        <taxon>Mycobacteriales</taxon>
        <taxon>Nocardiaceae</taxon>
        <taxon>Rhodococcus</taxon>
    </lineage>
</organism>
<feature type="compositionally biased region" description="Low complexity" evidence="1">
    <location>
        <begin position="65"/>
        <end position="85"/>
    </location>
</feature>